<keyword evidence="4" id="KW-1185">Reference proteome</keyword>
<dbReference type="InterPro" id="IPR058248">
    <property type="entry name" value="Lxx211020-like"/>
</dbReference>
<evidence type="ECO:0008006" key="5">
    <source>
        <dbReference type="Google" id="ProtNLM"/>
    </source>
</evidence>
<evidence type="ECO:0000256" key="2">
    <source>
        <dbReference type="SAM" id="SignalP"/>
    </source>
</evidence>
<organism evidence="3 4">
    <name type="scientific">Xylophilus ampelinus</name>
    <dbReference type="NCBI Taxonomy" id="54067"/>
    <lineage>
        <taxon>Bacteria</taxon>
        <taxon>Pseudomonadati</taxon>
        <taxon>Pseudomonadota</taxon>
        <taxon>Betaproteobacteria</taxon>
        <taxon>Burkholderiales</taxon>
        <taxon>Xylophilus</taxon>
    </lineage>
</organism>
<evidence type="ECO:0000313" key="3">
    <source>
        <dbReference type="EMBL" id="PYE79752.1"/>
    </source>
</evidence>
<dbReference type="InterPro" id="IPR036182">
    <property type="entry name" value="PCuAC_sf"/>
</dbReference>
<dbReference type="OrthoDB" id="9796962at2"/>
<keyword evidence="2" id="KW-0732">Signal</keyword>
<name>A0A318SQA2_9BURK</name>
<dbReference type="AlphaFoldDB" id="A0A318SQA2"/>
<dbReference type="PANTHER" id="PTHR36302:SF1">
    <property type="entry name" value="COPPER CHAPERONE PCU(A)C"/>
    <property type="match status" value="1"/>
</dbReference>
<evidence type="ECO:0000313" key="4">
    <source>
        <dbReference type="Proteomes" id="UP000247540"/>
    </source>
</evidence>
<dbReference type="Gene3D" id="2.60.40.1890">
    <property type="entry name" value="PCu(A)C copper chaperone"/>
    <property type="match status" value="1"/>
</dbReference>
<dbReference type="SUPFAM" id="SSF110087">
    <property type="entry name" value="DR1885-like metal-binding protein"/>
    <property type="match status" value="1"/>
</dbReference>
<protein>
    <recommendedName>
        <fullName evidence="5">Copper(I)-binding protein</fullName>
    </recommendedName>
</protein>
<proteinExistence type="predicted"/>
<feature type="compositionally biased region" description="Basic and acidic residues" evidence="1">
    <location>
        <begin position="156"/>
        <end position="167"/>
    </location>
</feature>
<feature type="signal peptide" evidence="2">
    <location>
        <begin position="1"/>
        <end position="21"/>
    </location>
</feature>
<feature type="chain" id="PRO_5016455832" description="Copper(I)-binding protein" evidence="2">
    <location>
        <begin position="22"/>
        <end position="167"/>
    </location>
</feature>
<dbReference type="EMBL" id="QJTC01000001">
    <property type="protein sequence ID" value="PYE79752.1"/>
    <property type="molecule type" value="Genomic_DNA"/>
</dbReference>
<sequence>MRTFSTTLALALSLVAGGAAAQAQIQVTDPWVRATVPQQKSTGAFMTITSPTDARLVEARSPVTPSVEVHEMAMEQDVMKMRQVNSVALPAGKPVALTPGGFHMMLLDLKQQVKAGDTVPLTLVVEGADGKRQSVEVQAAVRPLNARAAPAAAAGHGDHAHGADHKH</sequence>
<dbReference type="RefSeq" id="WP_110464052.1">
    <property type="nucleotide sequence ID" value="NZ_JAMOFZ010000002.1"/>
</dbReference>
<dbReference type="Proteomes" id="UP000247540">
    <property type="component" value="Unassembled WGS sequence"/>
</dbReference>
<gene>
    <name evidence="3" type="ORF">DFQ15_10172</name>
</gene>
<feature type="region of interest" description="Disordered" evidence="1">
    <location>
        <begin position="148"/>
        <end position="167"/>
    </location>
</feature>
<accession>A0A318SQA2</accession>
<evidence type="ECO:0000256" key="1">
    <source>
        <dbReference type="SAM" id="MobiDB-lite"/>
    </source>
</evidence>
<dbReference type="InterPro" id="IPR007410">
    <property type="entry name" value="LpqE-like"/>
</dbReference>
<dbReference type="PANTHER" id="PTHR36302">
    <property type="entry name" value="BLR7088 PROTEIN"/>
    <property type="match status" value="1"/>
</dbReference>
<dbReference type="Pfam" id="PF04314">
    <property type="entry name" value="PCuAC"/>
    <property type="match status" value="1"/>
</dbReference>
<reference evidence="3 4" key="1">
    <citation type="submission" date="2018-06" db="EMBL/GenBank/DDBJ databases">
        <title>Genomic Encyclopedia of Type Strains, Phase III (KMG-III): the genomes of soil and plant-associated and newly described type strains.</title>
        <authorList>
            <person name="Whitman W."/>
        </authorList>
    </citation>
    <scope>NUCLEOTIDE SEQUENCE [LARGE SCALE GENOMIC DNA]</scope>
    <source>
        <strain evidence="3 4">CECT 7646</strain>
    </source>
</reference>
<comment type="caution">
    <text evidence="3">The sequence shown here is derived from an EMBL/GenBank/DDBJ whole genome shotgun (WGS) entry which is preliminary data.</text>
</comment>